<dbReference type="SUPFAM" id="SSF52540">
    <property type="entry name" value="P-loop containing nucleoside triphosphate hydrolases"/>
    <property type="match status" value="1"/>
</dbReference>
<dbReference type="EMBL" id="JAHLJV010000150">
    <property type="protein sequence ID" value="KAK1566268.1"/>
    <property type="molecule type" value="Genomic_DNA"/>
</dbReference>
<dbReference type="InterPro" id="IPR027417">
    <property type="entry name" value="P-loop_NTPase"/>
</dbReference>
<name>A0AAD8UXF7_9PEZI</name>
<reference evidence="1" key="1">
    <citation type="submission" date="2021-06" db="EMBL/GenBank/DDBJ databases">
        <title>Comparative genomics, transcriptomics and evolutionary studies reveal genomic signatures of adaptation to plant cell wall in hemibiotrophic fungi.</title>
        <authorList>
            <consortium name="DOE Joint Genome Institute"/>
            <person name="Baroncelli R."/>
            <person name="Diaz J.F."/>
            <person name="Benocci T."/>
            <person name="Peng M."/>
            <person name="Battaglia E."/>
            <person name="Haridas S."/>
            <person name="Andreopoulos W."/>
            <person name="Labutti K."/>
            <person name="Pangilinan J."/>
            <person name="Floch G.L."/>
            <person name="Makela M.R."/>
            <person name="Henrissat B."/>
            <person name="Grigoriev I.V."/>
            <person name="Crouch J.A."/>
            <person name="De Vries R.P."/>
            <person name="Sukno S.A."/>
            <person name="Thon M.R."/>
        </authorList>
    </citation>
    <scope>NUCLEOTIDE SEQUENCE</scope>
    <source>
        <strain evidence="1">CBS 125086</strain>
    </source>
</reference>
<dbReference type="RefSeq" id="XP_060407456.1">
    <property type="nucleotide sequence ID" value="XM_060559355.1"/>
</dbReference>
<evidence type="ECO:0000313" key="1">
    <source>
        <dbReference type="EMBL" id="KAK1566268.1"/>
    </source>
</evidence>
<evidence type="ECO:0000313" key="2">
    <source>
        <dbReference type="Proteomes" id="UP001230504"/>
    </source>
</evidence>
<dbReference type="Gene3D" id="3.40.50.300">
    <property type="entry name" value="P-loop containing nucleotide triphosphate hydrolases"/>
    <property type="match status" value="1"/>
</dbReference>
<accession>A0AAD8UXF7</accession>
<keyword evidence="2" id="KW-1185">Reference proteome</keyword>
<dbReference type="PANTHER" id="PTHR46411:SF4">
    <property type="entry name" value="AAA+ ATPASE DOMAIN-CONTAINING PROTEIN"/>
    <property type="match status" value="1"/>
</dbReference>
<dbReference type="PANTHER" id="PTHR46411">
    <property type="entry name" value="FAMILY ATPASE, PUTATIVE-RELATED"/>
    <property type="match status" value="1"/>
</dbReference>
<sequence>MIKRNAIVSGTLTLRVQQHRVMATNLTCPTAFLRKMEYFGGLLFLTTNRIGHIDDAFMSRVHAIIGFHPLDGVRRENIWDSLLMKLNYGRNETIRVGNRAKKFLYDTQGGWGYGLERSRDPQRLPNSRCARRIRGQEYLRLRLFTGDNFRGQAFQGLHRHEQVLPAISRQHQERDGGRAGAPGD</sequence>
<comment type="caution">
    <text evidence="1">The sequence shown here is derived from an EMBL/GenBank/DDBJ whole genome shotgun (WGS) entry which is preliminary data.</text>
</comment>
<protein>
    <recommendedName>
        <fullName evidence="3">ATPase AAA-type core domain-containing protein</fullName>
    </recommendedName>
</protein>
<proteinExistence type="predicted"/>
<gene>
    <name evidence="1" type="ORF">LY79DRAFT_572392</name>
</gene>
<evidence type="ECO:0008006" key="3">
    <source>
        <dbReference type="Google" id="ProtNLM"/>
    </source>
</evidence>
<dbReference type="AlphaFoldDB" id="A0AAD8UXF7"/>
<organism evidence="1 2">
    <name type="scientific">Colletotrichum navitas</name>
    <dbReference type="NCBI Taxonomy" id="681940"/>
    <lineage>
        <taxon>Eukaryota</taxon>
        <taxon>Fungi</taxon>
        <taxon>Dikarya</taxon>
        <taxon>Ascomycota</taxon>
        <taxon>Pezizomycotina</taxon>
        <taxon>Sordariomycetes</taxon>
        <taxon>Hypocreomycetidae</taxon>
        <taxon>Glomerellales</taxon>
        <taxon>Glomerellaceae</taxon>
        <taxon>Colletotrichum</taxon>
        <taxon>Colletotrichum graminicola species complex</taxon>
    </lineage>
</organism>
<dbReference type="Proteomes" id="UP001230504">
    <property type="component" value="Unassembled WGS sequence"/>
</dbReference>
<dbReference type="GeneID" id="85443595"/>